<dbReference type="PROSITE" id="PS51257">
    <property type="entry name" value="PROKAR_LIPOPROTEIN"/>
    <property type="match status" value="1"/>
</dbReference>
<feature type="region of interest" description="Disordered" evidence="1">
    <location>
        <begin position="176"/>
        <end position="217"/>
    </location>
</feature>
<evidence type="ECO:0000313" key="3">
    <source>
        <dbReference type="Proteomes" id="UP000886653"/>
    </source>
</evidence>
<dbReference type="OrthoDB" id="2564904at2759"/>
<keyword evidence="3" id="KW-1185">Reference proteome</keyword>
<name>A0A9P6NU28_9BASI</name>
<dbReference type="Proteomes" id="UP000886653">
    <property type="component" value="Unassembled WGS sequence"/>
</dbReference>
<evidence type="ECO:0000256" key="1">
    <source>
        <dbReference type="SAM" id="MobiDB-lite"/>
    </source>
</evidence>
<dbReference type="EMBL" id="MU167227">
    <property type="protein sequence ID" value="KAG0149495.1"/>
    <property type="molecule type" value="Genomic_DNA"/>
</dbReference>
<sequence length="217" mass="23976">MDGYGTRLIPHGTFESVHFIINLFILSCDQHYVQISGRGNMTKINVIPGNDGGELGGVVFGNGNQFEQWTEFLLTDEYCIRACFNRPDAWRYCNHIYDLMACRWNIPANYAPGFDTCTGDDVPLPMGEYKQRDGKIHTWHQGEKPTPGPGKPGKIKKCQKIAPPGASYKIHSLKIADSMTKQPETQPPLVQEVPSVSKPAINSTSASVIETAPGNHS</sequence>
<dbReference type="AlphaFoldDB" id="A0A9P6NU28"/>
<protein>
    <submittedName>
        <fullName evidence="2">Uncharacterized protein</fullName>
    </submittedName>
</protein>
<gene>
    <name evidence="2" type="ORF">CROQUDRAFT_74138</name>
</gene>
<evidence type="ECO:0000313" key="2">
    <source>
        <dbReference type="EMBL" id="KAG0149495.1"/>
    </source>
</evidence>
<accession>A0A9P6NU28</accession>
<proteinExistence type="predicted"/>
<reference evidence="2" key="1">
    <citation type="submission" date="2013-11" db="EMBL/GenBank/DDBJ databases">
        <title>Genome sequence of the fusiform rust pathogen reveals effectors for host alternation and coevolution with pine.</title>
        <authorList>
            <consortium name="DOE Joint Genome Institute"/>
            <person name="Smith K."/>
            <person name="Pendleton A."/>
            <person name="Kubisiak T."/>
            <person name="Anderson C."/>
            <person name="Salamov A."/>
            <person name="Aerts A."/>
            <person name="Riley R."/>
            <person name="Clum A."/>
            <person name="Lindquist E."/>
            <person name="Ence D."/>
            <person name="Campbell M."/>
            <person name="Kronenberg Z."/>
            <person name="Feau N."/>
            <person name="Dhillon B."/>
            <person name="Hamelin R."/>
            <person name="Burleigh J."/>
            <person name="Smith J."/>
            <person name="Yandell M."/>
            <person name="Nelson C."/>
            <person name="Grigoriev I."/>
            <person name="Davis J."/>
        </authorList>
    </citation>
    <scope>NUCLEOTIDE SEQUENCE</scope>
    <source>
        <strain evidence="2">G11</strain>
    </source>
</reference>
<organism evidence="2 3">
    <name type="scientific">Cronartium quercuum f. sp. fusiforme G11</name>
    <dbReference type="NCBI Taxonomy" id="708437"/>
    <lineage>
        <taxon>Eukaryota</taxon>
        <taxon>Fungi</taxon>
        <taxon>Dikarya</taxon>
        <taxon>Basidiomycota</taxon>
        <taxon>Pucciniomycotina</taxon>
        <taxon>Pucciniomycetes</taxon>
        <taxon>Pucciniales</taxon>
        <taxon>Coleosporiaceae</taxon>
        <taxon>Cronartium</taxon>
    </lineage>
</organism>
<feature type="compositionally biased region" description="Polar residues" evidence="1">
    <location>
        <begin position="200"/>
        <end position="217"/>
    </location>
</feature>
<comment type="caution">
    <text evidence="2">The sequence shown here is derived from an EMBL/GenBank/DDBJ whole genome shotgun (WGS) entry which is preliminary data.</text>
</comment>